<dbReference type="AlphaFoldDB" id="A0A6B2LQS4"/>
<evidence type="ECO:0000259" key="5">
    <source>
        <dbReference type="PROSITE" id="PS50089"/>
    </source>
</evidence>
<dbReference type="Pfam" id="PF13920">
    <property type="entry name" value="zf-C3HC4_3"/>
    <property type="match status" value="1"/>
</dbReference>
<dbReference type="InterPro" id="IPR047126">
    <property type="entry name" value="RNF141-like"/>
</dbReference>
<evidence type="ECO:0000313" key="6">
    <source>
        <dbReference type="EMBL" id="NDV39207.1"/>
    </source>
</evidence>
<evidence type="ECO:0000256" key="4">
    <source>
        <dbReference type="PROSITE-ProRule" id="PRU00175"/>
    </source>
</evidence>
<evidence type="ECO:0000256" key="2">
    <source>
        <dbReference type="ARBA" id="ARBA00022771"/>
    </source>
</evidence>
<keyword evidence="2 4" id="KW-0863">Zinc-finger</keyword>
<dbReference type="InterPro" id="IPR013083">
    <property type="entry name" value="Znf_RING/FYVE/PHD"/>
</dbReference>
<dbReference type="PANTHER" id="PTHR12109">
    <property type="entry name" value="RING FINGER PROTEIN 141-RELATED"/>
    <property type="match status" value="1"/>
</dbReference>
<name>A0A6B2LQS4_9EUKA</name>
<dbReference type="Gene3D" id="3.30.40.10">
    <property type="entry name" value="Zinc/RING finger domain, C3HC4 (zinc finger)"/>
    <property type="match status" value="1"/>
</dbReference>
<sequence length="130" mass="14666">MSNNTNSSEKPIPKRLQVKQFSEICHQLSQCSDSSGNSSLSDVLLAQHPSFSKNSENSECPICLERNADVVLPNCTHAFCSICILNWQSRSETCPICRQVDGKNEDMWIMMEKSPRNLGDFFSQLLDDIH</sequence>
<dbReference type="PROSITE" id="PS00518">
    <property type="entry name" value="ZF_RING_1"/>
    <property type="match status" value="1"/>
</dbReference>
<keyword evidence="3" id="KW-0862">Zinc</keyword>
<feature type="domain" description="RING-type" evidence="5">
    <location>
        <begin position="60"/>
        <end position="98"/>
    </location>
</feature>
<dbReference type="GO" id="GO:0051865">
    <property type="term" value="P:protein autoubiquitination"/>
    <property type="evidence" value="ECO:0007669"/>
    <property type="project" value="TreeGrafter"/>
</dbReference>
<reference evidence="6" key="1">
    <citation type="journal article" date="2020" name="J. Eukaryot. Microbiol.">
        <title>De novo Sequencing, Assembly and Annotation of the Transcriptome for the Free-Living Testate Amoeba Arcella intermedia.</title>
        <authorList>
            <person name="Ribeiro G.M."/>
            <person name="Porfirio-Sousa A.L."/>
            <person name="Maurer-Alcala X.X."/>
            <person name="Katz L.A."/>
            <person name="Lahr D.J.G."/>
        </authorList>
    </citation>
    <scope>NUCLEOTIDE SEQUENCE</scope>
</reference>
<evidence type="ECO:0000256" key="1">
    <source>
        <dbReference type="ARBA" id="ARBA00022723"/>
    </source>
</evidence>
<dbReference type="SMART" id="SM00184">
    <property type="entry name" value="RING"/>
    <property type="match status" value="1"/>
</dbReference>
<evidence type="ECO:0000256" key="3">
    <source>
        <dbReference type="ARBA" id="ARBA00022833"/>
    </source>
</evidence>
<dbReference type="GO" id="GO:0008270">
    <property type="term" value="F:zinc ion binding"/>
    <property type="evidence" value="ECO:0007669"/>
    <property type="project" value="UniProtKB-KW"/>
</dbReference>
<accession>A0A6B2LQS4</accession>
<dbReference type="GO" id="GO:0004842">
    <property type="term" value="F:ubiquitin-protein transferase activity"/>
    <property type="evidence" value="ECO:0007669"/>
    <property type="project" value="TreeGrafter"/>
</dbReference>
<keyword evidence="1" id="KW-0479">Metal-binding</keyword>
<organism evidence="6">
    <name type="scientific">Arcella intermedia</name>
    <dbReference type="NCBI Taxonomy" id="1963864"/>
    <lineage>
        <taxon>Eukaryota</taxon>
        <taxon>Amoebozoa</taxon>
        <taxon>Tubulinea</taxon>
        <taxon>Elardia</taxon>
        <taxon>Arcellinida</taxon>
        <taxon>Sphaerothecina</taxon>
        <taxon>Arcellidae</taxon>
        <taxon>Arcella</taxon>
    </lineage>
</organism>
<dbReference type="InterPro" id="IPR017907">
    <property type="entry name" value="Znf_RING_CS"/>
</dbReference>
<dbReference type="PANTHER" id="PTHR12109:SF3">
    <property type="entry name" value="RING FINGER PROTEIN 141"/>
    <property type="match status" value="1"/>
</dbReference>
<proteinExistence type="predicted"/>
<dbReference type="PROSITE" id="PS50089">
    <property type="entry name" value="ZF_RING_2"/>
    <property type="match status" value="1"/>
</dbReference>
<dbReference type="EMBL" id="GIBP01010238">
    <property type="protein sequence ID" value="NDV39207.1"/>
    <property type="molecule type" value="Transcribed_RNA"/>
</dbReference>
<dbReference type="InterPro" id="IPR001841">
    <property type="entry name" value="Znf_RING"/>
</dbReference>
<dbReference type="SUPFAM" id="SSF57850">
    <property type="entry name" value="RING/U-box"/>
    <property type="match status" value="1"/>
</dbReference>
<protein>
    <recommendedName>
        <fullName evidence="5">RING-type domain-containing protein</fullName>
    </recommendedName>
</protein>